<dbReference type="InterPro" id="IPR002202">
    <property type="entry name" value="HMG_CoA_Rdtase"/>
</dbReference>
<dbReference type="GO" id="GO:0006696">
    <property type="term" value="P:ergosterol biosynthetic process"/>
    <property type="evidence" value="ECO:0007669"/>
    <property type="project" value="TreeGrafter"/>
</dbReference>
<dbReference type="Gene3D" id="3.90.770.10">
    <property type="entry name" value="3-hydroxy-3-methylglutaryl-coenzyme A Reductase, Chain A, domain 2"/>
    <property type="match status" value="1"/>
</dbReference>
<dbReference type="GO" id="GO:0008299">
    <property type="term" value="P:isoprenoid biosynthetic process"/>
    <property type="evidence" value="ECO:0007669"/>
    <property type="project" value="TreeGrafter"/>
</dbReference>
<feature type="non-terminal residue" evidence="2">
    <location>
        <position position="243"/>
    </location>
</feature>
<dbReference type="EC" id="1.1.1.34" evidence="1"/>
<evidence type="ECO:0000313" key="2">
    <source>
        <dbReference type="EMBL" id="KAG5459056.1"/>
    </source>
</evidence>
<dbReference type="PROSITE" id="PS00066">
    <property type="entry name" value="HMG_COA_REDUCTASE_1"/>
    <property type="match status" value="1"/>
</dbReference>
<reference evidence="2 3" key="1">
    <citation type="journal article" name="Sci. Rep.">
        <title>Genome-scale phylogenetic analyses confirm Olpidium as the closest living zoosporic fungus to the non-flagellated, terrestrial fungi.</title>
        <authorList>
            <person name="Chang Y."/>
            <person name="Rochon D."/>
            <person name="Sekimoto S."/>
            <person name="Wang Y."/>
            <person name="Chovatia M."/>
            <person name="Sandor L."/>
            <person name="Salamov A."/>
            <person name="Grigoriev I.V."/>
            <person name="Stajich J.E."/>
            <person name="Spatafora J.W."/>
        </authorList>
    </citation>
    <scope>NUCLEOTIDE SEQUENCE [LARGE SCALE GENOMIC DNA]</scope>
    <source>
        <strain evidence="2">S191</strain>
    </source>
</reference>
<dbReference type="InterPro" id="IPR023074">
    <property type="entry name" value="HMG_CoA_Rdtase_cat_sf"/>
</dbReference>
<gene>
    <name evidence="2" type="ORF">BJ554DRAFT_603</name>
</gene>
<dbReference type="Gene3D" id="1.10.3270.10">
    <property type="entry name" value="HMGR, N-terminal domain"/>
    <property type="match status" value="1"/>
</dbReference>
<dbReference type="PRINTS" id="PR00071">
    <property type="entry name" value="HMGCOARDTASE"/>
</dbReference>
<comment type="caution">
    <text evidence="2">The sequence shown here is derived from an EMBL/GenBank/DDBJ whole genome shotgun (WGS) entry which is preliminary data.</text>
</comment>
<dbReference type="GO" id="GO:0015936">
    <property type="term" value="P:coenzyme A metabolic process"/>
    <property type="evidence" value="ECO:0007669"/>
    <property type="project" value="InterPro"/>
</dbReference>
<evidence type="ECO:0000313" key="3">
    <source>
        <dbReference type="Proteomes" id="UP000673691"/>
    </source>
</evidence>
<proteinExistence type="predicted"/>
<dbReference type="Pfam" id="PF00368">
    <property type="entry name" value="HMG-CoA_red"/>
    <property type="match status" value="1"/>
</dbReference>
<keyword evidence="3" id="KW-1185">Reference proteome</keyword>
<dbReference type="GO" id="GO:0004420">
    <property type="term" value="F:hydroxymethylglutaryl-CoA reductase (NADPH) activity"/>
    <property type="evidence" value="ECO:0007669"/>
    <property type="project" value="UniProtKB-EC"/>
</dbReference>
<dbReference type="EMBL" id="JAEFCI010007455">
    <property type="protein sequence ID" value="KAG5459056.1"/>
    <property type="molecule type" value="Genomic_DNA"/>
</dbReference>
<dbReference type="GO" id="GO:0005789">
    <property type="term" value="C:endoplasmic reticulum membrane"/>
    <property type="evidence" value="ECO:0007669"/>
    <property type="project" value="TreeGrafter"/>
</dbReference>
<protein>
    <recommendedName>
        <fullName evidence="1">hydroxymethylglutaryl-CoA reductase (NADPH)</fullName>
        <ecNumber evidence="1">1.1.1.34</ecNumber>
    </recommendedName>
</protein>
<dbReference type="PANTHER" id="PTHR10572:SF24">
    <property type="entry name" value="3-HYDROXY-3-METHYLGLUTARYL-COENZYME A REDUCTASE"/>
    <property type="match status" value="1"/>
</dbReference>
<name>A0A8H7ZT80_9FUNG</name>
<dbReference type="InterPro" id="IPR023076">
    <property type="entry name" value="HMG_CoA_Rdtase_CS"/>
</dbReference>
<evidence type="ECO:0000256" key="1">
    <source>
        <dbReference type="ARBA" id="ARBA00012999"/>
    </source>
</evidence>
<dbReference type="PROSITE" id="PS50065">
    <property type="entry name" value="HMG_COA_REDUCTASE_4"/>
    <property type="match status" value="1"/>
</dbReference>
<dbReference type="PANTHER" id="PTHR10572">
    <property type="entry name" value="3-HYDROXY-3-METHYLGLUTARYL-COENZYME A REDUCTASE"/>
    <property type="match status" value="1"/>
</dbReference>
<dbReference type="AlphaFoldDB" id="A0A8H7ZT80"/>
<dbReference type="InterPro" id="IPR009029">
    <property type="entry name" value="HMG_CoA_Rdtase_sub-bd_dom_sf"/>
</dbReference>
<accession>A0A8H7ZT80</accession>
<dbReference type="GO" id="GO:0005778">
    <property type="term" value="C:peroxisomal membrane"/>
    <property type="evidence" value="ECO:0007669"/>
    <property type="project" value="TreeGrafter"/>
</dbReference>
<dbReference type="SUPFAM" id="SSF56542">
    <property type="entry name" value="Substrate-binding domain of HMG-CoA reductase"/>
    <property type="match status" value="1"/>
</dbReference>
<dbReference type="InterPro" id="IPR023282">
    <property type="entry name" value="HMG_CoA_Rdtase_N"/>
</dbReference>
<organism evidence="2 3">
    <name type="scientific">Olpidium bornovanus</name>
    <dbReference type="NCBI Taxonomy" id="278681"/>
    <lineage>
        <taxon>Eukaryota</taxon>
        <taxon>Fungi</taxon>
        <taxon>Fungi incertae sedis</taxon>
        <taxon>Olpidiomycota</taxon>
        <taxon>Olpidiomycotina</taxon>
        <taxon>Olpidiomycetes</taxon>
        <taxon>Olpidiales</taxon>
        <taxon>Olpidiaceae</taxon>
        <taxon>Olpidium</taxon>
    </lineage>
</organism>
<sequence length="243" mass="25775">MVAALSADPEGPKALTDADIVRLVEAGKIASYALEKVLRHPVRAVKIRRTVICTYAAACERGCSPAVDCDLYRTINARASLSKTLEHSSLPLDNYYYDYAKVLGACCENVVGFLPLPLGIAGPLLIDGRLYHISMATTEGCLAASTSRGCKAITASGGARTVLVADAMTRGPVVEMPNVARAAELEAWLEDCGAGQAAVKEAFESTSRFARLRNVKVALAGRLVFVRFSTATGDAMGMNMISK</sequence>
<dbReference type="OrthoDB" id="310654at2759"/>
<dbReference type="Proteomes" id="UP000673691">
    <property type="component" value="Unassembled WGS sequence"/>
</dbReference>